<reference evidence="1" key="1">
    <citation type="submission" date="2025-08" db="UniProtKB">
        <authorList>
            <consortium name="Ensembl"/>
        </authorList>
    </citation>
    <scope>IDENTIFICATION</scope>
</reference>
<proteinExistence type="predicted"/>
<organism evidence="1 2">
    <name type="scientific">Spermophilus dauricus</name>
    <name type="common">Daurian ground squirrel</name>
    <dbReference type="NCBI Taxonomy" id="99837"/>
    <lineage>
        <taxon>Eukaryota</taxon>
        <taxon>Metazoa</taxon>
        <taxon>Chordata</taxon>
        <taxon>Craniata</taxon>
        <taxon>Vertebrata</taxon>
        <taxon>Euteleostomi</taxon>
        <taxon>Mammalia</taxon>
        <taxon>Eutheria</taxon>
        <taxon>Euarchontoglires</taxon>
        <taxon>Glires</taxon>
        <taxon>Rodentia</taxon>
        <taxon>Sciuromorpha</taxon>
        <taxon>Sciuridae</taxon>
        <taxon>Xerinae</taxon>
        <taxon>Marmotini</taxon>
        <taxon>Spermophilus</taxon>
    </lineage>
</organism>
<evidence type="ECO:0000313" key="2">
    <source>
        <dbReference type="Proteomes" id="UP000694422"/>
    </source>
</evidence>
<evidence type="ECO:0000313" key="1">
    <source>
        <dbReference type="Ensembl" id="ENSSDAP00000017725.1"/>
    </source>
</evidence>
<dbReference type="Proteomes" id="UP000694422">
    <property type="component" value="Unplaced"/>
</dbReference>
<protein>
    <submittedName>
        <fullName evidence="1">Uncharacterized protein</fullName>
    </submittedName>
</protein>
<keyword evidence="2" id="KW-1185">Reference proteome</keyword>
<sequence length="51" mass="5788">MAYPNCDPAATSIFTAHKETEPMVLLPGALWRRLQQELMTLKMSEINPTIK</sequence>
<dbReference type="AlphaFoldDB" id="A0A8C9URU1"/>
<reference evidence="1" key="2">
    <citation type="submission" date="2025-09" db="UniProtKB">
        <authorList>
            <consortium name="Ensembl"/>
        </authorList>
    </citation>
    <scope>IDENTIFICATION</scope>
</reference>
<accession>A0A8C9URU1</accession>
<name>A0A8C9URU1_SPEDA</name>
<dbReference type="Ensembl" id="ENSSDAT00000020240.1">
    <property type="protein sequence ID" value="ENSSDAP00000017725.1"/>
    <property type="gene ID" value="ENSSDAG00000016151.1"/>
</dbReference>